<proteinExistence type="inferred from homology"/>
<dbReference type="GO" id="GO:0003700">
    <property type="term" value="F:DNA-binding transcription factor activity"/>
    <property type="evidence" value="ECO:0007669"/>
    <property type="project" value="InterPro"/>
</dbReference>
<name>A0A847SQE0_9BACT</name>
<evidence type="ECO:0000256" key="1">
    <source>
        <dbReference type="ARBA" id="ARBA00009437"/>
    </source>
</evidence>
<dbReference type="Gene3D" id="1.10.10.10">
    <property type="entry name" value="Winged helix-like DNA-binding domain superfamily/Winged helix DNA-binding domain"/>
    <property type="match status" value="1"/>
</dbReference>
<reference evidence="6 7" key="1">
    <citation type="submission" date="2020-04" db="EMBL/GenBank/DDBJ databases">
        <authorList>
            <person name="Yin C."/>
        </authorList>
    </citation>
    <scope>NUCLEOTIDE SEQUENCE [LARGE SCALE GENOMIC DNA]</scope>
    <source>
        <strain evidence="6 7">Ak56</strain>
    </source>
</reference>
<evidence type="ECO:0000256" key="4">
    <source>
        <dbReference type="ARBA" id="ARBA00023163"/>
    </source>
</evidence>
<comment type="caution">
    <text evidence="6">The sequence shown here is derived from an EMBL/GenBank/DDBJ whole genome shotgun (WGS) entry which is preliminary data.</text>
</comment>
<evidence type="ECO:0000313" key="7">
    <source>
        <dbReference type="Proteomes" id="UP000552864"/>
    </source>
</evidence>
<organism evidence="6 7">
    <name type="scientific">Chitinophaga eiseniae</name>
    <dbReference type="NCBI Taxonomy" id="634771"/>
    <lineage>
        <taxon>Bacteria</taxon>
        <taxon>Pseudomonadati</taxon>
        <taxon>Bacteroidota</taxon>
        <taxon>Chitinophagia</taxon>
        <taxon>Chitinophagales</taxon>
        <taxon>Chitinophagaceae</taxon>
        <taxon>Chitinophaga</taxon>
    </lineage>
</organism>
<keyword evidence="3" id="KW-0238">DNA-binding</keyword>
<dbReference type="PANTHER" id="PTHR30126:SF39">
    <property type="entry name" value="HTH-TYPE TRANSCRIPTIONAL REGULATOR CYSL"/>
    <property type="match status" value="1"/>
</dbReference>
<gene>
    <name evidence="6" type="ORF">HGH91_26695</name>
</gene>
<dbReference type="Proteomes" id="UP000552864">
    <property type="component" value="Unassembled WGS sequence"/>
</dbReference>
<keyword evidence="7" id="KW-1185">Reference proteome</keyword>
<evidence type="ECO:0000256" key="2">
    <source>
        <dbReference type="ARBA" id="ARBA00023015"/>
    </source>
</evidence>
<dbReference type="AlphaFoldDB" id="A0A847SQE0"/>
<feature type="domain" description="HTH lysR-type" evidence="5">
    <location>
        <begin position="3"/>
        <end position="59"/>
    </location>
</feature>
<dbReference type="InterPro" id="IPR000847">
    <property type="entry name" value="LysR_HTH_N"/>
</dbReference>
<dbReference type="InterPro" id="IPR036388">
    <property type="entry name" value="WH-like_DNA-bd_sf"/>
</dbReference>
<dbReference type="SUPFAM" id="SSF53850">
    <property type="entry name" value="Periplasmic binding protein-like II"/>
    <property type="match status" value="1"/>
</dbReference>
<accession>A0A847SQE0</accession>
<evidence type="ECO:0000259" key="5">
    <source>
        <dbReference type="PROSITE" id="PS50931"/>
    </source>
</evidence>
<dbReference type="GO" id="GO:0000976">
    <property type="term" value="F:transcription cis-regulatory region binding"/>
    <property type="evidence" value="ECO:0007669"/>
    <property type="project" value="TreeGrafter"/>
</dbReference>
<dbReference type="CDD" id="cd05466">
    <property type="entry name" value="PBP2_LTTR_substrate"/>
    <property type="match status" value="1"/>
</dbReference>
<evidence type="ECO:0000313" key="6">
    <source>
        <dbReference type="EMBL" id="NLR82233.1"/>
    </source>
</evidence>
<comment type="similarity">
    <text evidence="1">Belongs to the LysR transcriptional regulatory family.</text>
</comment>
<protein>
    <submittedName>
        <fullName evidence="6">LysR family transcriptional regulator</fullName>
    </submittedName>
</protein>
<keyword evidence="4" id="KW-0804">Transcription</keyword>
<dbReference type="InterPro" id="IPR005119">
    <property type="entry name" value="LysR_subst-bd"/>
</dbReference>
<dbReference type="Gene3D" id="3.40.190.290">
    <property type="match status" value="1"/>
</dbReference>
<dbReference type="PROSITE" id="PS50931">
    <property type="entry name" value="HTH_LYSR"/>
    <property type="match status" value="1"/>
</dbReference>
<dbReference type="PANTHER" id="PTHR30126">
    <property type="entry name" value="HTH-TYPE TRANSCRIPTIONAL REGULATOR"/>
    <property type="match status" value="1"/>
</dbReference>
<dbReference type="Pfam" id="PF00126">
    <property type="entry name" value="HTH_1"/>
    <property type="match status" value="1"/>
</dbReference>
<evidence type="ECO:0000256" key="3">
    <source>
        <dbReference type="ARBA" id="ARBA00023125"/>
    </source>
</evidence>
<dbReference type="RefSeq" id="WP_168742119.1">
    <property type="nucleotide sequence ID" value="NZ_JABAHZ010000008.1"/>
</dbReference>
<keyword evidence="2" id="KW-0805">Transcription regulation</keyword>
<dbReference type="Pfam" id="PF03466">
    <property type="entry name" value="LysR_substrate"/>
    <property type="match status" value="1"/>
</dbReference>
<sequence>MMVNLEWYRTFKAVYQTGSLTAASKMLFISQPNVSQHLSALEAYVGKPLFDRKPKIVPTDYGKLFYTQVVEPLEKLENVETDFRYLCSTKEIPNIHLGTVKEFFQAQVACRISTAPANFVVDFGGSKDLVRRLRQQDFDFAVVTEQIEEKNITYEPILTEHFVVVAHAGLDTRSFKAHLKKNDLACAEAWLLEQTWFANSSDLPVIRRFWRDNFRKRPALQPKFIIPDISTIVHAISHGEGITIAAEYMVKEAIKSGLLKEVWRGAVPAYNTVYLAYEPGRIPADRVKIMHDLLRMQHL</sequence>
<dbReference type="SUPFAM" id="SSF46785">
    <property type="entry name" value="Winged helix' DNA-binding domain"/>
    <property type="match status" value="1"/>
</dbReference>
<dbReference type="EMBL" id="JABAHZ010000008">
    <property type="protein sequence ID" value="NLR82233.1"/>
    <property type="molecule type" value="Genomic_DNA"/>
</dbReference>
<dbReference type="InterPro" id="IPR036390">
    <property type="entry name" value="WH_DNA-bd_sf"/>
</dbReference>
<dbReference type="PRINTS" id="PR00039">
    <property type="entry name" value="HTHLYSR"/>
</dbReference>